<protein>
    <recommendedName>
        <fullName evidence="1">Sporulation stage II protein D amidase enhancer LytB N-terminal domain-containing protein</fullName>
    </recommendedName>
</protein>
<dbReference type="Proteomes" id="UP000277457">
    <property type="component" value="Unassembled WGS sequence"/>
</dbReference>
<evidence type="ECO:0000313" key="3">
    <source>
        <dbReference type="Proteomes" id="UP000277457"/>
    </source>
</evidence>
<evidence type="ECO:0000313" key="2">
    <source>
        <dbReference type="EMBL" id="RLE06713.1"/>
    </source>
</evidence>
<feature type="domain" description="Sporulation stage II protein D amidase enhancer LytB N-terminal" evidence="1">
    <location>
        <begin position="114"/>
        <end position="203"/>
    </location>
</feature>
<dbReference type="PANTHER" id="PTHR30032:SF4">
    <property type="entry name" value="AMIDASE ENHANCER"/>
    <property type="match status" value="1"/>
</dbReference>
<name>A0A662CYA3_UNCAE</name>
<proteinExistence type="predicted"/>
<dbReference type="InterPro" id="IPR051922">
    <property type="entry name" value="Bact_Sporulation_Assoc"/>
</dbReference>
<accession>A0A662CYA3</accession>
<gene>
    <name evidence="2" type="ORF">DRZ78_04240</name>
</gene>
<dbReference type="GO" id="GO:0030435">
    <property type="term" value="P:sporulation resulting in formation of a cellular spore"/>
    <property type="evidence" value="ECO:0007669"/>
    <property type="project" value="InterPro"/>
</dbReference>
<sequence length="374" mass="43009">MKNLVLSLSVISLILFFVSDGYVQTSPLVRVMILEGQKSVEIGATGSYEVKGEVQTHLFKLPQKAKPTPEGISIDQELFGRKIWINPKEKNSLIMVNRRRYRGEILVQQNGLFLEVINQLPVEEYLYGVIKWEISPTWPLSVLKAQAIVARTYALKKVKDASAKNQKFYLTNTVDDQVYEGVEAEDPRTTEAVNLTRGEVLTYQGELINAYYHCCCGGYTADPRDVWGGGFPYLKAKPDEFCKGSPYYRWELKIKVEEVAKILRENGYSVGKIYRIRPGSQDEGERVREIWVEYRGGKRYIKGAELRRLIGPDRLKSTLFTVKRWADYFIFTGRGWGHGVGMCQWGAKEMAERGYNTREILQFYYPGTRIEKIY</sequence>
<dbReference type="InterPro" id="IPR013693">
    <property type="entry name" value="SpoIID/LytB_N"/>
</dbReference>
<dbReference type="EMBL" id="QMPY01000157">
    <property type="protein sequence ID" value="RLE06713.1"/>
    <property type="molecule type" value="Genomic_DNA"/>
</dbReference>
<dbReference type="InterPro" id="IPR013486">
    <property type="entry name" value="SpoIID/LytB"/>
</dbReference>
<evidence type="ECO:0000259" key="1">
    <source>
        <dbReference type="Pfam" id="PF08486"/>
    </source>
</evidence>
<reference evidence="2 3" key="1">
    <citation type="submission" date="2018-06" db="EMBL/GenBank/DDBJ databases">
        <title>Extensive metabolic versatility and redundancy in microbially diverse, dynamic hydrothermal sediments.</title>
        <authorList>
            <person name="Dombrowski N."/>
            <person name="Teske A."/>
            <person name="Baker B.J."/>
        </authorList>
    </citation>
    <scope>NUCLEOTIDE SEQUENCE [LARGE SCALE GENOMIC DNA]</scope>
    <source>
        <strain evidence="2">B7_G13</strain>
    </source>
</reference>
<dbReference type="Pfam" id="PF08486">
    <property type="entry name" value="SpoIID"/>
    <property type="match status" value="1"/>
</dbReference>
<dbReference type="NCBIfam" id="TIGR02669">
    <property type="entry name" value="SpoIID_LytB"/>
    <property type="match status" value="1"/>
</dbReference>
<dbReference type="PANTHER" id="PTHR30032">
    <property type="entry name" value="N-ACETYLMURAMOYL-L-ALANINE AMIDASE-RELATED"/>
    <property type="match status" value="1"/>
</dbReference>
<organism evidence="2 3">
    <name type="scientific">Aerophobetes bacterium</name>
    <dbReference type="NCBI Taxonomy" id="2030807"/>
    <lineage>
        <taxon>Bacteria</taxon>
        <taxon>Candidatus Aerophobota</taxon>
    </lineage>
</organism>
<comment type="caution">
    <text evidence="2">The sequence shown here is derived from an EMBL/GenBank/DDBJ whole genome shotgun (WGS) entry which is preliminary data.</text>
</comment>
<dbReference type="GO" id="GO:0030288">
    <property type="term" value="C:outer membrane-bounded periplasmic space"/>
    <property type="evidence" value="ECO:0007669"/>
    <property type="project" value="TreeGrafter"/>
</dbReference>
<dbReference type="AlphaFoldDB" id="A0A662CYA3"/>